<dbReference type="Pfam" id="PF19300">
    <property type="entry name" value="BPD_transp_1_N"/>
    <property type="match status" value="1"/>
</dbReference>
<evidence type="ECO:0000256" key="4">
    <source>
        <dbReference type="ARBA" id="ARBA00022692"/>
    </source>
</evidence>
<feature type="transmembrane region" description="Helical" evidence="7">
    <location>
        <begin position="12"/>
        <end position="30"/>
    </location>
</feature>
<feature type="transmembrane region" description="Helical" evidence="7">
    <location>
        <begin position="292"/>
        <end position="318"/>
    </location>
</feature>
<keyword evidence="6 7" id="KW-0472">Membrane</keyword>
<dbReference type="EMBL" id="WIXO01000001">
    <property type="protein sequence ID" value="MTE20839.1"/>
    <property type="molecule type" value="Genomic_DNA"/>
</dbReference>
<comment type="subcellular location">
    <subcellularLocation>
        <location evidence="1 7">Cell membrane</location>
        <topology evidence="1 7">Multi-pass membrane protein</topology>
    </subcellularLocation>
</comment>
<evidence type="ECO:0000259" key="8">
    <source>
        <dbReference type="PROSITE" id="PS50928"/>
    </source>
</evidence>
<keyword evidence="5 7" id="KW-1133">Transmembrane helix</keyword>
<protein>
    <submittedName>
        <fullName evidence="9">ABC transporter permease subunit</fullName>
    </submittedName>
</protein>
<dbReference type="GO" id="GO:0055085">
    <property type="term" value="P:transmembrane transport"/>
    <property type="evidence" value="ECO:0007669"/>
    <property type="project" value="InterPro"/>
</dbReference>
<evidence type="ECO:0000313" key="9">
    <source>
        <dbReference type="EMBL" id="MTE20839.1"/>
    </source>
</evidence>
<dbReference type="PANTHER" id="PTHR43163">
    <property type="entry name" value="DIPEPTIDE TRANSPORT SYSTEM PERMEASE PROTEIN DPPB-RELATED"/>
    <property type="match status" value="1"/>
</dbReference>
<evidence type="ECO:0000256" key="1">
    <source>
        <dbReference type="ARBA" id="ARBA00004651"/>
    </source>
</evidence>
<sequence>MLRFLVRRTLGAFVILLIISACTFFLFYAIPRDPALLHCGKTCDPESLEIIRRNLGLDKPLTEQYWTYMVGIFAGRDFAVGPCPAPCFGYSFASNEPVWGTIVDRLPTTVSLALGGAVVFLVLGLGAGMLAAWRRGGLVDKLLSSMSLVFSSLQIYFVGPLAIALLVYQLELFRQPEYVPITSSPVDWFVGLLIPWFVLSLIFTAQYTRMSRSTLIEQLGEDHVRAARAKGMPGRTVFFRYAWRGSLIPIVTIFGIDLGALFGGAMVTEFTFTLPGLGRLAVESVLNTDLPMLMGVMLFAATMIILFNILVDAVYAFIDPRVRLSREEFGR</sequence>
<proteinExistence type="inferred from homology"/>
<feature type="transmembrane region" description="Helical" evidence="7">
    <location>
        <begin position="188"/>
        <end position="208"/>
    </location>
</feature>
<organism evidence="9 10">
    <name type="scientific">Streptomyces taklimakanensis</name>
    <dbReference type="NCBI Taxonomy" id="2569853"/>
    <lineage>
        <taxon>Bacteria</taxon>
        <taxon>Bacillati</taxon>
        <taxon>Actinomycetota</taxon>
        <taxon>Actinomycetes</taxon>
        <taxon>Kitasatosporales</taxon>
        <taxon>Streptomycetaceae</taxon>
        <taxon>Streptomyces</taxon>
    </lineage>
</organism>
<keyword evidence="4 7" id="KW-0812">Transmembrane</keyword>
<dbReference type="InterPro" id="IPR045621">
    <property type="entry name" value="BPD_transp_1_N"/>
</dbReference>
<feature type="transmembrane region" description="Helical" evidence="7">
    <location>
        <begin position="145"/>
        <end position="168"/>
    </location>
</feature>
<gene>
    <name evidence="9" type="ORF">F0L17_17300</name>
</gene>
<feature type="transmembrane region" description="Helical" evidence="7">
    <location>
        <begin position="247"/>
        <end position="272"/>
    </location>
</feature>
<dbReference type="Proteomes" id="UP000473014">
    <property type="component" value="Unassembled WGS sequence"/>
</dbReference>
<dbReference type="RefSeq" id="WP_155071792.1">
    <property type="nucleotide sequence ID" value="NZ_WIXO01000001.1"/>
</dbReference>
<keyword evidence="10" id="KW-1185">Reference proteome</keyword>
<dbReference type="InterPro" id="IPR035906">
    <property type="entry name" value="MetI-like_sf"/>
</dbReference>
<dbReference type="PANTHER" id="PTHR43163:SF6">
    <property type="entry name" value="DIPEPTIDE TRANSPORT SYSTEM PERMEASE PROTEIN DPPB-RELATED"/>
    <property type="match status" value="1"/>
</dbReference>
<dbReference type="InterPro" id="IPR000515">
    <property type="entry name" value="MetI-like"/>
</dbReference>
<feature type="transmembrane region" description="Helical" evidence="7">
    <location>
        <begin position="112"/>
        <end position="133"/>
    </location>
</feature>
<evidence type="ECO:0000256" key="2">
    <source>
        <dbReference type="ARBA" id="ARBA00022448"/>
    </source>
</evidence>
<dbReference type="AlphaFoldDB" id="A0A6G2BFI9"/>
<dbReference type="SUPFAM" id="SSF161098">
    <property type="entry name" value="MetI-like"/>
    <property type="match status" value="1"/>
</dbReference>
<comment type="caution">
    <text evidence="9">The sequence shown here is derived from an EMBL/GenBank/DDBJ whole genome shotgun (WGS) entry which is preliminary data.</text>
</comment>
<evidence type="ECO:0000256" key="6">
    <source>
        <dbReference type="ARBA" id="ARBA00023136"/>
    </source>
</evidence>
<dbReference type="PROSITE" id="PS51257">
    <property type="entry name" value="PROKAR_LIPOPROTEIN"/>
    <property type="match status" value="1"/>
</dbReference>
<reference evidence="9 10" key="1">
    <citation type="submission" date="2019-11" db="EMBL/GenBank/DDBJ databases">
        <authorList>
            <person name="Yuan L."/>
        </authorList>
    </citation>
    <scope>NUCLEOTIDE SEQUENCE [LARGE SCALE GENOMIC DNA]</scope>
    <source>
        <strain evidence="9 10">TRM43335</strain>
    </source>
</reference>
<dbReference type="PROSITE" id="PS50928">
    <property type="entry name" value="ABC_TM1"/>
    <property type="match status" value="1"/>
</dbReference>
<evidence type="ECO:0000256" key="3">
    <source>
        <dbReference type="ARBA" id="ARBA00022475"/>
    </source>
</evidence>
<accession>A0A6G2BFI9</accession>
<evidence type="ECO:0000256" key="5">
    <source>
        <dbReference type="ARBA" id="ARBA00022989"/>
    </source>
</evidence>
<comment type="similarity">
    <text evidence="7">Belongs to the binding-protein-dependent transport system permease family.</text>
</comment>
<keyword evidence="2 7" id="KW-0813">Transport</keyword>
<dbReference type="Pfam" id="PF00528">
    <property type="entry name" value="BPD_transp_1"/>
    <property type="match status" value="1"/>
</dbReference>
<feature type="domain" description="ABC transmembrane type-1" evidence="8">
    <location>
        <begin position="106"/>
        <end position="315"/>
    </location>
</feature>
<evidence type="ECO:0000313" key="10">
    <source>
        <dbReference type="Proteomes" id="UP000473014"/>
    </source>
</evidence>
<keyword evidence="3" id="KW-1003">Cell membrane</keyword>
<name>A0A6G2BFI9_9ACTN</name>
<evidence type="ECO:0000256" key="7">
    <source>
        <dbReference type="RuleBase" id="RU363032"/>
    </source>
</evidence>
<dbReference type="OrthoDB" id="147639at2"/>
<dbReference type="CDD" id="cd06261">
    <property type="entry name" value="TM_PBP2"/>
    <property type="match status" value="1"/>
</dbReference>
<dbReference type="GO" id="GO:0005886">
    <property type="term" value="C:plasma membrane"/>
    <property type="evidence" value="ECO:0007669"/>
    <property type="project" value="UniProtKB-SubCell"/>
</dbReference>
<dbReference type="Gene3D" id="1.10.3720.10">
    <property type="entry name" value="MetI-like"/>
    <property type="match status" value="1"/>
</dbReference>